<gene>
    <name evidence="1" type="ORF">Dda_6966</name>
</gene>
<accession>A0AAD6NH44</accession>
<dbReference type="AlphaFoldDB" id="A0AAD6NH44"/>
<organism evidence="1 2">
    <name type="scientific">Drechslerella dactyloides</name>
    <name type="common">Nematode-trapping fungus</name>
    <name type="synonym">Arthrobotrys dactyloides</name>
    <dbReference type="NCBI Taxonomy" id="74499"/>
    <lineage>
        <taxon>Eukaryota</taxon>
        <taxon>Fungi</taxon>
        <taxon>Dikarya</taxon>
        <taxon>Ascomycota</taxon>
        <taxon>Pezizomycotina</taxon>
        <taxon>Orbiliomycetes</taxon>
        <taxon>Orbiliales</taxon>
        <taxon>Orbiliaceae</taxon>
        <taxon>Drechslerella</taxon>
    </lineage>
</organism>
<reference evidence="1" key="1">
    <citation type="submission" date="2023-01" db="EMBL/GenBank/DDBJ databases">
        <title>The chitinases involved in constricting ring structure development in the nematode-trapping fungus Drechslerella dactyloides.</title>
        <authorList>
            <person name="Wang R."/>
            <person name="Zhang L."/>
            <person name="Tang P."/>
            <person name="Li S."/>
            <person name="Liang L."/>
        </authorList>
    </citation>
    <scope>NUCLEOTIDE SEQUENCE</scope>
    <source>
        <strain evidence="1">YMF1.00031</strain>
    </source>
</reference>
<dbReference type="Proteomes" id="UP001221413">
    <property type="component" value="Unassembled WGS sequence"/>
</dbReference>
<protein>
    <submittedName>
        <fullName evidence="1">Uncharacterized protein</fullName>
    </submittedName>
</protein>
<evidence type="ECO:0000313" key="1">
    <source>
        <dbReference type="EMBL" id="KAJ6258054.1"/>
    </source>
</evidence>
<sequence>MKSVLLTGLAGGWRPFDFVKWDLTAEFVRYGEEEQPGDGGICISSISQSSTIQEMLYPGCKDAIRKA</sequence>
<comment type="caution">
    <text evidence="1">The sequence shown here is derived from an EMBL/GenBank/DDBJ whole genome shotgun (WGS) entry which is preliminary data.</text>
</comment>
<name>A0AAD6NH44_DREDA</name>
<evidence type="ECO:0000313" key="2">
    <source>
        <dbReference type="Proteomes" id="UP001221413"/>
    </source>
</evidence>
<keyword evidence="2" id="KW-1185">Reference proteome</keyword>
<proteinExistence type="predicted"/>
<dbReference type="EMBL" id="JAQGDS010000009">
    <property type="protein sequence ID" value="KAJ6258054.1"/>
    <property type="molecule type" value="Genomic_DNA"/>
</dbReference>